<evidence type="ECO:0000256" key="6">
    <source>
        <dbReference type="ARBA" id="ARBA00023163"/>
    </source>
</evidence>
<keyword evidence="14" id="KW-1185">Reference proteome</keyword>
<dbReference type="GO" id="GO:0005634">
    <property type="term" value="C:nucleus"/>
    <property type="evidence" value="ECO:0007669"/>
    <property type="project" value="UniProtKB-SubCell"/>
</dbReference>
<feature type="region of interest" description="Disordered" evidence="11">
    <location>
        <begin position="26"/>
        <end position="62"/>
    </location>
</feature>
<feature type="DNA-binding region" description="Homeobox" evidence="9">
    <location>
        <begin position="56"/>
        <end position="120"/>
    </location>
</feature>
<proteinExistence type="inferred from homology"/>
<dbReference type="SMART" id="SM00389">
    <property type="entry name" value="HOX"/>
    <property type="match status" value="1"/>
</dbReference>
<sequence>MQNAQRRSLGEGGAARCCVVWRESPEVGSDSLEQGQRGAVTMEGENGIPAPPPSPASGSRWNPTKEQISLLEGLYKEGMRTPTAEQIQHITGRLKKYGRIEGKNVFYWFQNHKARQRQKQKQESFGYFARFLRNRAGPPVLYPAPPPPALFPATPACAAVNDINASHLPLRGLRSCGPFASLSFSSLQLHQKLAN</sequence>
<dbReference type="Gene3D" id="1.10.10.60">
    <property type="entry name" value="Homeodomain-like"/>
    <property type="match status" value="1"/>
</dbReference>
<evidence type="ECO:0000256" key="7">
    <source>
        <dbReference type="ARBA" id="ARBA00023242"/>
    </source>
</evidence>
<keyword evidence="2" id="KW-0217">Developmental protein</keyword>
<organism evidence="13 14">
    <name type="scientific">Colocasia esculenta</name>
    <name type="common">Wild taro</name>
    <name type="synonym">Arum esculentum</name>
    <dbReference type="NCBI Taxonomy" id="4460"/>
    <lineage>
        <taxon>Eukaryota</taxon>
        <taxon>Viridiplantae</taxon>
        <taxon>Streptophyta</taxon>
        <taxon>Embryophyta</taxon>
        <taxon>Tracheophyta</taxon>
        <taxon>Spermatophyta</taxon>
        <taxon>Magnoliopsida</taxon>
        <taxon>Liliopsida</taxon>
        <taxon>Araceae</taxon>
        <taxon>Aroideae</taxon>
        <taxon>Colocasieae</taxon>
        <taxon>Colocasia</taxon>
    </lineage>
</organism>
<dbReference type="SUPFAM" id="SSF46689">
    <property type="entry name" value="Homeodomain-like"/>
    <property type="match status" value="1"/>
</dbReference>
<dbReference type="PANTHER" id="PTHR45940:SF6">
    <property type="entry name" value="WUSCHEL-RELATED HOMEOBOX 2"/>
    <property type="match status" value="1"/>
</dbReference>
<evidence type="ECO:0000256" key="11">
    <source>
        <dbReference type="SAM" id="MobiDB-lite"/>
    </source>
</evidence>
<dbReference type="InterPro" id="IPR001356">
    <property type="entry name" value="HD"/>
</dbReference>
<dbReference type="AlphaFoldDB" id="A0A843WKD0"/>
<comment type="caution">
    <text evidence="13">The sequence shown here is derived from an EMBL/GenBank/DDBJ whole genome shotgun (WGS) entry which is preliminary data.</text>
</comment>
<dbReference type="Pfam" id="PF00046">
    <property type="entry name" value="Homeodomain"/>
    <property type="match status" value="1"/>
</dbReference>
<keyword evidence="6" id="KW-0804">Transcription</keyword>
<dbReference type="GO" id="GO:0003677">
    <property type="term" value="F:DNA binding"/>
    <property type="evidence" value="ECO:0007669"/>
    <property type="project" value="UniProtKB-UniRule"/>
</dbReference>
<dbReference type="FunFam" id="1.10.10.60:FF:000146">
    <property type="entry name" value="WUSCHEL-related homeobox 4"/>
    <property type="match status" value="1"/>
</dbReference>
<keyword evidence="4 9" id="KW-0238">DNA-binding</keyword>
<dbReference type="CDD" id="cd00086">
    <property type="entry name" value="homeodomain"/>
    <property type="match status" value="1"/>
</dbReference>
<evidence type="ECO:0000313" key="14">
    <source>
        <dbReference type="Proteomes" id="UP000652761"/>
    </source>
</evidence>
<evidence type="ECO:0000256" key="10">
    <source>
        <dbReference type="RuleBase" id="RU000682"/>
    </source>
</evidence>
<dbReference type="OrthoDB" id="1896656at2759"/>
<evidence type="ECO:0000256" key="1">
    <source>
        <dbReference type="ARBA" id="ARBA00004123"/>
    </source>
</evidence>
<keyword evidence="7 9" id="KW-0539">Nucleus</keyword>
<feature type="domain" description="Homeobox" evidence="12">
    <location>
        <begin position="54"/>
        <end position="119"/>
    </location>
</feature>
<evidence type="ECO:0000259" key="12">
    <source>
        <dbReference type="PROSITE" id="PS50071"/>
    </source>
</evidence>
<evidence type="ECO:0000256" key="4">
    <source>
        <dbReference type="ARBA" id="ARBA00023125"/>
    </source>
</evidence>
<keyword evidence="5 9" id="KW-0371">Homeobox</keyword>
<protein>
    <recommendedName>
        <fullName evidence="12">Homeobox domain-containing protein</fullName>
    </recommendedName>
</protein>
<keyword evidence="3" id="KW-0805">Transcription regulation</keyword>
<evidence type="ECO:0000256" key="3">
    <source>
        <dbReference type="ARBA" id="ARBA00023015"/>
    </source>
</evidence>
<evidence type="ECO:0000256" key="5">
    <source>
        <dbReference type="ARBA" id="ARBA00023155"/>
    </source>
</evidence>
<dbReference type="GO" id="GO:0003700">
    <property type="term" value="F:DNA-binding transcription factor activity"/>
    <property type="evidence" value="ECO:0007669"/>
    <property type="project" value="InterPro"/>
</dbReference>
<name>A0A843WKD0_COLES</name>
<comment type="subcellular location">
    <subcellularLocation>
        <location evidence="1 9 10">Nucleus</location>
    </subcellularLocation>
</comment>
<dbReference type="InterPro" id="IPR009057">
    <property type="entry name" value="Homeodomain-like_sf"/>
</dbReference>
<dbReference type="PANTHER" id="PTHR45940">
    <property type="entry name" value="WUSCHEL-RELATED HOMEOBOX 1-RELATED"/>
    <property type="match status" value="1"/>
</dbReference>
<evidence type="ECO:0000256" key="2">
    <source>
        <dbReference type="ARBA" id="ARBA00022473"/>
    </source>
</evidence>
<reference evidence="13" key="1">
    <citation type="submission" date="2017-07" db="EMBL/GenBank/DDBJ databases">
        <title>Taro Niue Genome Assembly and Annotation.</title>
        <authorList>
            <person name="Atibalentja N."/>
            <person name="Keating K."/>
            <person name="Fields C.J."/>
        </authorList>
    </citation>
    <scope>NUCLEOTIDE SEQUENCE</scope>
    <source>
        <strain evidence="13">Niue_2</strain>
        <tissue evidence="13">Leaf</tissue>
    </source>
</reference>
<dbReference type="InterPro" id="IPR044555">
    <property type="entry name" value="WUSCHEL-like"/>
</dbReference>
<dbReference type="Proteomes" id="UP000652761">
    <property type="component" value="Unassembled WGS sequence"/>
</dbReference>
<evidence type="ECO:0000313" key="13">
    <source>
        <dbReference type="EMBL" id="MQM08127.1"/>
    </source>
</evidence>
<accession>A0A843WKD0</accession>
<dbReference type="GO" id="GO:0099402">
    <property type="term" value="P:plant organ development"/>
    <property type="evidence" value="ECO:0007669"/>
    <property type="project" value="InterPro"/>
</dbReference>
<evidence type="ECO:0000256" key="9">
    <source>
        <dbReference type="PROSITE-ProRule" id="PRU00108"/>
    </source>
</evidence>
<evidence type="ECO:0000256" key="8">
    <source>
        <dbReference type="ARBA" id="ARBA00024040"/>
    </source>
</evidence>
<gene>
    <name evidence="13" type="ORF">Taro_040981</name>
</gene>
<dbReference type="PROSITE" id="PS50071">
    <property type="entry name" value="HOMEOBOX_2"/>
    <property type="match status" value="1"/>
</dbReference>
<comment type="similarity">
    <text evidence="8">Belongs to the WUS homeobox family.</text>
</comment>
<dbReference type="EMBL" id="NMUH01004036">
    <property type="protein sequence ID" value="MQM08127.1"/>
    <property type="molecule type" value="Genomic_DNA"/>
</dbReference>